<dbReference type="CDD" id="cd04660">
    <property type="entry name" value="nsLTP_like"/>
    <property type="match status" value="1"/>
</dbReference>
<evidence type="ECO:0000313" key="5">
    <source>
        <dbReference type="Proteomes" id="UP000008810"/>
    </source>
</evidence>
<keyword evidence="5" id="KW-1185">Reference proteome</keyword>
<dbReference type="EnsemblPlants" id="PNT73041">
    <property type="protein sequence ID" value="PNT73041"/>
    <property type="gene ID" value="BRADI_2g52525v3"/>
</dbReference>
<evidence type="ECO:0000313" key="3">
    <source>
        <dbReference type="EMBL" id="PNT73041.1"/>
    </source>
</evidence>
<dbReference type="EMBL" id="CM000881">
    <property type="protein sequence ID" value="PNT73041.1"/>
    <property type="molecule type" value="Genomic_DNA"/>
</dbReference>
<dbReference type="InterPro" id="IPR016140">
    <property type="entry name" value="Bifunc_inhib/LTP/seed_store"/>
</dbReference>
<dbReference type="AlphaFoldDB" id="A0A2K2DFI4"/>
<feature type="chain" id="PRO_5033762249" description="Bifunctional inhibitor/plant lipid transfer protein/seed storage helical domain-containing protein" evidence="1">
    <location>
        <begin position="19"/>
        <end position="78"/>
    </location>
</feature>
<evidence type="ECO:0000256" key="1">
    <source>
        <dbReference type="SAM" id="SignalP"/>
    </source>
</evidence>
<reference evidence="3" key="2">
    <citation type="submission" date="2017-06" db="EMBL/GenBank/DDBJ databases">
        <title>WGS assembly of Brachypodium distachyon.</title>
        <authorList>
            <consortium name="The International Brachypodium Initiative"/>
            <person name="Lucas S."/>
            <person name="Harmon-Smith M."/>
            <person name="Lail K."/>
            <person name="Tice H."/>
            <person name="Grimwood J."/>
            <person name="Bruce D."/>
            <person name="Barry K."/>
            <person name="Shu S."/>
            <person name="Lindquist E."/>
            <person name="Wang M."/>
            <person name="Pitluck S."/>
            <person name="Vogel J.P."/>
            <person name="Garvin D.F."/>
            <person name="Mockler T.C."/>
            <person name="Schmutz J."/>
            <person name="Rokhsar D."/>
            <person name="Bevan M.W."/>
        </authorList>
    </citation>
    <scope>NUCLEOTIDE SEQUENCE</scope>
    <source>
        <strain evidence="3">Bd21</strain>
    </source>
</reference>
<dbReference type="SUPFAM" id="SSF47699">
    <property type="entry name" value="Bifunctional inhibitor/lipid-transfer protein/seed storage 2S albumin"/>
    <property type="match status" value="1"/>
</dbReference>
<protein>
    <recommendedName>
        <fullName evidence="2">Bifunctional inhibitor/plant lipid transfer protein/seed storage helical domain-containing protein</fullName>
    </recommendedName>
</protein>
<sequence length="78" mass="8671">FFLVIAFVVVVTADDCESDLKGLVQECKQYVLFRANPRIPPSDACCGVVKKVNVPCLCNKVTKEVEKLVCMDKVVYVC</sequence>
<keyword evidence="1" id="KW-0732">Signal</keyword>
<accession>A0A2K2DFI4</accession>
<evidence type="ECO:0000313" key="4">
    <source>
        <dbReference type="EnsemblPlants" id="PNT73041"/>
    </source>
</evidence>
<feature type="domain" description="Bifunctional inhibitor/plant lipid transfer protein/seed storage helical" evidence="2">
    <location>
        <begin position="13"/>
        <end position="77"/>
    </location>
</feature>
<reference evidence="3 4" key="1">
    <citation type="journal article" date="2010" name="Nature">
        <title>Genome sequencing and analysis of the model grass Brachypodium distachyon.</title>
        <authorList>
            <consortium name="International Brachypodium Initiative"/>
        </authorList>
    </citation>
    <scope>NUCLEOTIDE SEQUENCE [LARGE SCALE GENOMIC DNA]</scope>
    <source>
        <strain evidence="3 4">Bd21</strain>
    </source>
</reference>
<dbReference type="Gramene" id="PNT73041">
    <property type="protein sequence ID" value="PNT73041"/>
    <property type="gene ID" value="BRADI_2g52525v3"/>
</dbReference>
<dbReference type="Gene3D" id="1.10.110.10">
    <property type="entry name" value="Plant lipid-transfer and hydrophobic proteins"/>
    <property type="match status" value="1"/>
</dbReference>
<dbReference type="Proteomes" id="UP000008810">
    <property type="component" value="Chromosome 2"/>
</dbReference>
<dbReference type="Pfam" id="PF14368">
    <property type="entry name" value="LTP_2"/>
    <property type="match status" value="1"/>
</dbReference>
<dbReference type="InParanoid" id="A0A2K2DFI4"/>
<organism evidence="3">
    <name type="scientific">Brachypodium distachyon</name>
    <name type="common">Purple false brome</name>
    <name type="synonym">Trachynia distachya</name>
    <dbReference type="NCBI Taxonomy" id="15368"/>
    <lineage>
        <taxon>Eukaryota</taxon>
        <taxon>Viridiplantae</taxon>
        <taxon>Streptophyta</taxon>
        <taxon>Embryophyta</taxon>
        <taxon>Tracheophyta</taxon>
        <taxon>Spermatophyta</taxon>
        <taxon>Magnoliopsida</taxon>
        <taxon>Liliopsida</taxon>
        <taxon>Poales</taxon>
        <taxon>Poaceae</taxon>
        <taxon>BOP clade</taxon>
        <taxon>Pooideae</taxon>
        <taxon>Stipodae</taxon>
        <taxon>Brachypodieae</taxon>
        <taxon>Brachypodium</taxon>
    </lineage>
</organism>
<dbReference type="OrthoDB" id="678486at2759"/>
<proteinExistence type="predicted"/>
<reference evidence="4" key="3">
    <citation type="submission" date="2018-08" db="UniProtKB">
        <authorList>
            <consortium name="EnsemblPlants"/>
        </authorList>
    </citation>
    <scope>IDENTIFICATION</scope>
    <source>
        <strain evidence="4">cv. Bd21</strain>
    </source>
</reference>
<dbReference type="InterPro" id="IPR036312">
    <property type="entry name" value="Bifun_inhib/LTP/seed_sf"/>
</dbReference>
<dbReference type="PANTHER" id="PTHR33286:SF54">
    <property type="entry name" value="BIFUNCTIONAL INHIBITOR_LIPID-TRANSFER PROTEIN_SEED STORAGE 2S ALBUMIN SUPERFAMILY PROTEIN"/>
    <property type="match status" value="1"/>
</dbReference>
<name>A0A2K2DFI4_BRADI</name>
<gene>
    <name evidence="3" type="ORF">BRADI_2g52525v3</name>
</gene>
<dbReference type="InterPro" id="IPR044741">
    <property type="entry name" value="NsLTP-like"/>
</dbReference>
<feature type="signal peptide" evidence="1">
    <location>
        <begin position="1"/>
        <end position="18"/>
    </location>
</feature>
<dbReference type="PANTHER" id="PTHR33286">
    <property type="entry name" value="BIFUNCTIONAL INHIBITOR/LIPID-TRANSFER PROTEIN/SEED STORAGE 2S ALBUMIN SUPERFAMILY PROTEIN"/>
    <property type="match status" value="1"/>
</dbReference>
<evidence type="ECO:0000259" key="2">
    <source>
        <dbReference type="Pfam" id="PF14368"/>
    </source>
</evidence>
<feature type="non-terminal residue" evidence="3">
    <location>
        <position position="1"/>
    </location>
</feature>